<comment type="caution">
    <text evidence="1">The sequence shown here is derived from an EMBL/GenBank/DDBJ whole genome shotgun (WGS) entry which is preliminary data.</text>
</comment>
<organism evidence="1 2">
    <name type="scientific">Lindgomyces ingoldianus</name>
    <dbReference type="NCBI Taxonomy" id="673940"/>
    <lineage>
        <taxon>Eukaryota</taxon>
        <taxon>Fungi</taxon>
        <taxon>Dikarya</taxon>
        <taxon>Ascomycota</taxon>
        <taxon>Pezizomycotina</taxon>
        <taxon>Dothideomycetes</taxon>
        <taxon>Pleosporomycetidae</taxon>
        <taxon>Pleosporales</taxon>
        <taxon>Lindgomycetaceae</taxon>
        <taxon>Lindgomyces</taxon>
    </lineage>
</organism>
<dbReference type="Proteomes" id="UP000799755">
    <property type="component" value="Unassembled WGS sequence"/>
</dbReference>
<dbReference type="EMBL" id="MU003500">
    <property type="protein sequence ID" value="KAF2473123.1"/>
    <property type="molecule type" value="Genomic_DNA"/>
</dbReference>
<evidence type="ECO:0000313" key="2">
    <source>
        <dbReference type="Proteomes" id="UP000799755"/>
    </source>
</evidence>
<sequence length="492" mass="55995">MGNQVPNLPVELISRILENVSSKTTLKNATLCSRQWYDIAIPHLYCQIDVGEGHQDEGVVRSLTILFLRNAKLAAHVRHFSIRPAFDDGPVEQKTPEDSVEAILAQKADLEDEIKAAVKVASQSDEEHAKWLELMGTEDEDCLLALLLPRFTNLETLDLEIPISPNYIDRMLWRVGRGEQPFDNEPTFARLNSIAWFHIDSKYGGSLPAGCFTLPSARAIYLHRMGSSDGDDPDKKLSQIEHGTSGCTHLEMHDCRLNDPDIKNIITVPKKLSTFIYEIGWGHLSYCSVNFQPLRDALEAHQSCLEDLWLDYSHDGIEWLDDMDGVSSMASFKHFSNLKRLRIAPDFIFGGNLSLEEQGEESRQKLLLEFLPLNVETLHITHGDQYEEMLYKALEHLLTNKESCLPDLRKLTFETSLAKVEKDRGDRLAAILQLAEKVGLPVTLLNNWGDAKYSNYDSRVERKWGMDEDIEWKPCGSYCNERPVYEIIDLQH</sequence>
<keyword evidence="2" id="KW-1185">Reference proteome</keyword>
<accession>A0ACB6R2S5</accession>
<reference evidence="1" key="1">
    <citation type="journal article" date="2020" name="Stud. Mycol.">
        <title>101 Dothideomycetes genomes: a test case for predicting lifestyles and emergence of pathogens.</title>
        <authorList>
            <person name="Haridas S."/>
            <person name="Albert R."/>
            <person name="Binder M."/>
            <person name="Bloem J."/>
            <person name="Labutti K."/>
            <person name="Salamov A."/>
            <person name="Andreopoulos B."/>
            <person name="Baker S."/>
            <person name="Barry K."/>
            <person name="Bills G."/>
            <person name="Bluhm B."/>
            <person name="Cannon C."/>
            <person name="Castanera R."/>
            <person name="Culley D."/>
            <person name="Daum C."/>
            <person name="Ezra D."/>
            <person name="Gonzalez J."/>
            <person name="Henrissat B."/>
            <person name="Kuo A."/>
            <person name="Liang C."/>
            <person name="Lipzen A."/>
            <person name="Lutzoni F."/>
            <person name="Magnuson J."/>
            <person name="Mondo S."/>
            <person name="Nolan M."/>
            <person name="Ohm R."/>
            <person name="Pangilinan J."/>
            <person name="Park H.-J."/>
            <person name="Ramirez L."/>
            <person name="Alfaro M."/>
            <person name="Sun H."/>
            <person name="Tritt A."/>
            <person name="Yoshinaga Y."/>
            <person name="Zwiers L.-H."/>
            <person name="Turgeon B."/>
            <person name="Goodwin S."/>
            <person name="Spatafora J."/>
            <person name="Crous P."/>
            <person name="Grigoriev I."/>
        </authorList>
    </citation>
    <scope>NUCLEOTIDE SEQUENCE</scope>
    <source>
        <strain evidence="1">ATCC 200398</strain>
    </source>
</reference>
<protein>
    <submittedName>
        <fullName evidence="1">Uncharacterized protein</fullName>
    </submittedName>
</protein>
<proteinExistence type="predicted"/>
<gene>
    <name evidence="1" type="ORF">BDR25DRAFT_341294</name>
</gene>
<evidence type="ECO:0000313" key="1">
    <source>
        <dbReference type="EMBL" id="KAF2473123.1"/>
    </source>
</evidence>
<name>A0ACB6R2S5_9PLEO</name>